<dbReference type="InterPro" id="IPR002088">
    <property type="entry name" value="Prenyl_trans_a"/>
</dbReference>
<evidence type="ECO:0000256" key="6">
    <source>
        <dbReference type="ARBA" id="ARBA00022737"/>
    </source>
</evidence>
<dbReference type="AlphaFoldDB" id="A0A2T9Z2G6"/>
<gene>
    <name evidence="10" type="ORF">BB559_001336</name>
</gene>
<organism evidence="10 11">
    <name type="scientific">Furculomyces boomerangus</name>
    <dbReference type="NCBI Taxonomy" id="61424"/>
    <lineage>
        <taxon>Eukaryota</taxon>
        <taxon>Fungi</taxon>
        <taxon>Fungi incertae sedis</taxon>
        <taxon>Zoopagomycota</taxon>
        <taxon>Kickxellomycotina</taxon>
        <taxon>Harpellomycetes</taxon>
        <taxon>Harpellales</taxon>
        <taxon>Harpellaceae</taxon>
        <taxon>Furculomyces</taxon>
    </lineage>
</organism>
<dbReference type="GO" id="GO:0005968">
    <property type="term" value="C:Rab-protein geranylgeranyltransferase complex"/>
    <property type="evidence" value="ECO:0007669"/>
    <property type="project" value="TreeGrafter"/>
</dbReference>
<dbReference type="OrthoDB" id="1658at2759"/>
<dbReference type="GO" id="GO:0004663">
    <property type="term" value="F:Rab geranylgeranyltransferase activity"/>
    <property type="evidence" value="ECO:0007669"/>
    <property type="project" value="UniProtKB-UniRule"/>
</dbReference>
<evidence type="ECO:0000256" key="3">
    <source>
        <dbReference type="ARBA" id="ARBA00014772"/>
    </source>
</evidence>
<dbReference type="EMBL" id="MBFT01000069">
    <property type="protein sequence ID" value="PVU98736.1"/>
    <property type="molecule type" value="Genomic_DNA"/>
</dbReference>
<evidence type="ECO:0000256" key="8">
    <source>
        <dbReference type="ARBA" id="ARBA00047658"/>
    </source>
</evidence>
<dbReference type="Gene3D" id="1.25.40.120">
    <property type="entry name" value="Protein prenylyltransferase"/>
    <property type="match status" value="1"/>
</dbReference>
<proteinExistence type="inferred from homology"/>
<evidence type="ECO:0000256" key="4">
    <source>
        <dbReference type="ARBA" id="ARBA00022602"/>
    </source>
</evidence>
<keyword evidence="6" id="KW-0677">Repeat</keyword>
<dbReference type="GO" id="GO:0097354">
    <property type="term" value="P:prenylation"/>
    <property type="evidence" value="ECO:0007669"/>
    <property type="project" value="UniProtKB-UniRule"/>
</dbReference>
<accession>A0A2T9Z2G6</accession>
<keyword evidence="5 9" id="KW-0808">Transferase</keyword>
<comment type="similarity">
    <text evidence="1 9">Belongs to the protein prenyltransferase subunit alpha family.</text>
</comment>
<dbReference type="STRING" id="61424.A0A2T9Z2G6"/>
<evidence type="ECO:0000256" key="5">
    <source>
        <dbReference type="ARBA" id="ARBA00022679"/>
    </source>
</evidence>
<sequence>MHGRTRKSKEELEDSEYLDNQKQEIARYRSKLDTVFQQRNEKRFTSDCLKSTSELLNLNPELNTVWNYRREILNETFKGLSKEEKQQKLNDELEYINVSIKKNIKSYWMWNHRQWILANMPSPNWNQEAKLVDLLFKLDATNFHGWDYRRYVMSKIQETEDKKVVINREFLYTKKKIDQNFANHSAWHYRSKLLPVILENEKESTLSKEVEMIIQAIYSDPDDQNAWLYFDWLIGFEVEKTTMYNLGIDIASELLELEPNSKYALLSLLKYNLALNENEPISPETKKNYLEYINRLRNIDSLRLGLYNDMEENVMNL</sequence>
<evidence type="ECO:0000313" key="10">
    <source>
        <dbReference type="EMBL" id="PVU98736.1"/>
    </source>
</evidence>
<keyword evidence="4 9" id="KW-0637">Prenyltransferase</keyword>
<comment type="caution">
    <text evidence="10">The sequence shown here is derived from an EMBL/GenBank/DDBJ whole genome shotgun (WGS) entry which is preliminary data.</text>
</comment>
<dbReference type="PANTHER" id="PTHR11129">
    <property type="entry name" value="PROTEIN FARNESYLTRANSFERASE ALPHA SUBUNIT/RAB GERANYLGERANYL TRANSFERASE ALPHA SUBUNIT"/>
    <property type="match status" value="1"/>
</dbReference>
<evidence type="ECO:0000256" key="2">
    <source>
        <dbReference type="ARBA" id="ARBA00012656"/>
    </source>
</evidence>
<dbReference type="PANTHER" id="PTHR11129:SF2">
    <property type="entry name" value="GERANYLGERANYL TRANSFERASE TYPE-2 SUBUNIT ALPHA"/>
    <property type="match status" value="1"/>
</dbReference>
<dbReference type="Proteomes" id="UP000245699">
    <property type="component" value="Unassembled WGS sequence"/>
</dbReference>
<evidence type="ECO:0000256" key="1">
    <source>
        <dbReference type="ARBA" id="ARBA00006734"/>
    </source>
</evidence>
<name>A0A2T9Z2G6_9FUNG</name>
<reference evidence="10 11" key="1">
    <citation type="journal article" date="2018" name="MBio">
        <title>Comparative Genomics Reveals the Core Gene Toolbox for the Fungus-Insect Symbiosis.</title>
        <authorList>
            <person name="Wang Y."/>
            <person name="Stata M."/>
            <person name="Wang W."/>
            <person name="Stajich J.E."/>
            <person name="White M.M."/>
            <person name="Moncalvo J.M."/>
        </authorList>
    </citation>
    <scope>NUCLEOTIDE SEQUENCE [LARGE SCALE GENOMIC DNA]</scope>
    <source>
        <strain evidence="10 11">AUS-77-4</strain>
    </source>
</reference>
<keyword evidence="11" id="KW-1185">Reference proteome</keyword>
<dbReference type="EC" id="2.5.1.60" evidence="2 9"/>
<dbReference type="PROSITE" id="PS51147">
    <property type="entry name" value="PFTA"/>
    <property type="match status" value="4"/>
</dbReference>
<evidence type="ECO:0000313" key="11">
    <source>
        <dbReference type="Proteomes" id="UP000245699"/>
    </source>
</evidence>
<protein>
    <recommendedName>
        <fullName evidence="3 9">Geranylgeranyl transferase type-2 subunit alpha</fullName>
        <ecNumber evidence="2 9">2.5.1.60</ecNumber>
    </recommendedName>
    <alternativeName>
        <fullName evidence="7 9">Geranylgeranyl transferase type II subunit alpha</fullName>
    </alternativeName>
</protein>
<dbReference type="FunFam" id="1.25.40.120:FF:000035">
    <property type="entry name" value="Geranylgeranyl transferase type-2 subunit alpha"/>
    <property type="match status" value="1"/>
</dbReference>
<dbReference type="SUPFAM" id="SSF48439">
    <property type="entry name" value="Protein prenylyltransferase"/>
    <property type="match status" value="1"/>
</dbReference>
<evidence type="ECO:0000256" key="7">
    <source>
        <dbReference type="ARBA" id="ARBA00031267"/>
    </source>
</evidence>
<dbReference type="Pfam" id="PF01239">
    <property type="entry name" value="PPTA"/>
    <property type="match status" value="4"/>
</dbReference>
<evidence type="ECO:0000256" key="9">
    <source>
        <dbReference type="RuleBase" id="RU367120"/>
    </source>
</evidence>
<comment type="catalytic activity">
    <reaction evidence="8 9">
        <text>geranylgeranyl diphosphate + L-cysteinyl-[protein] = S-geranylgeranyl-L-cysteinyl-[protein] + diphosphate</text>
        <dbReference type="Rhea" id="RHEA:21240"/>
        <dbReference type="Rhea" id="RHEA-COMP:10131"/>
        <dbReference type="Rhea" id="RHEA-COMP:11537"/>
        <dbReference type="ChEBI" id="CHEBI:29950"/>
        <dbReference type="ChEBI" id="CHEBI:33019"/>
        <dbReference type="ChEBI" id="CHEBI:57533"/>
        <dbReference type="ChEBI" id="CHEBI:86021"/>
        <dbReference type="EC" id="2.5.1.60"/>
    </reaction>
</comment>
<comment type="function">
    <text evidence="9">Catalyzes the transfer of a geranyl-geranyl moiety from geranyl-geranyl pyrophosphate to cysteines occuring in specific C-terminal amino acid sequences.</text>
</comment>